<keyword evidence="12 14" id="KW-0326">Glycosidase</keyword>
<keyword evidence="10" id="KW-0868">Chloride</keyword>
<dbReference type="InterPro" id="IPR006048">
    <property type="entry name" value="A-amylase/branching_C"/>
</dbReference>
<evidence type="ECO:0000256" key="14">
    <source>
        <dbReference type="RuleBase" id="RU361134"/>
    </source>
</evidence>
<evidence type="ECO:0000256" key="9">
    <source>
        <dbReference type="ARBA" id="ARBA00022837"/>
    </source>
</evidence>
<dbReference type="InterPro" id="IPR006047">
    <property type="entry name" value="GH13_cat_dom"/>
</dbReference>
<dbReference type="SUPFAM" id="SSF51011">
    <property type="entry name" value="Glycosyl hydrolase domain"/>
    <property type="match status" value="1"/>
</dbReference>
<dbReference type="Pfam" id="PF02806">
    <property type="entry name" value="Alpha-amylase_C"/>
    <property type="match status" value="1"/>
</dbReference>
<evidence type="ECO:0000256" key="13">
    <source>
        <dbReference type="RuleBase" id="RU003615"/>
    </source>
</evidence>
<evidence type="ECO:0000256" key="4">
    <source>
        <dbReference type="ARBA" id="ARBA00008061"/>
    </source>
</evidence>
<evidence type="ECO:0000259" key="17">
    <source>
        <dbReference type="SMART" id="SM00642"/>
    </source>
</evidence>
<evidence type="ECO:0000259" key="16">
    <source>
        <dbReference type="SMART" id="SM00632"/>
    </source>
</evidence>
<keyword evidence="18" id="KW-1185">Reference proteome</keyword>
<dbReference type="SMART" id="SM00642">
    <property type="entry name" value="Aamy"/>
    <property type="match status" value="1"/>
</dbReference>
<proteinExistence type="inferred from homology"/>
<organism evidence="18 19">
    <name type="scientific">Mesorhabditis belari</name>
    <dbReference type="NCBI Taxonomy" id="2138241"/>
    <lineage>
        <taxon>Eukaryota</taxon>
        <taxon>Metazoa</taxon>
        <taxon>Ecdysozoa</taxon>
        <taxon>Nematoda</taxon>
        <taxon>Chromadorea</taxon>
        <taxon>Rhabditida</taxon>
        <taxon>Rhabditina</taxon>
        <taxon>Rhabditomorpha</taxon>
        <taxon>Rhabditoidea</taxon>
        <taxon>Rhabditidae</taxon>
        <taxon>Mesorhabditinae</taxon>
        <taxon>Mesorhabditis</taxon>
    </lineage>
</organism>
<evidence type="ECO:0000256" key="5">
    <source>
        <dbReference type="ARBA" id="ARBA00011245"/>
    </source>
</evidence>
<dbReference type="AlphaFoldDB" id="A0AAF3J619"/>
<keyword evidence="9" id="KW-0106">Calcium</keyword>
<evidence type="ECO:0000256" key="3">
    <source>
        <dbReference type="ARBA" id="ARBA00001923"/>
    </source>
</evidence>
<keyword evidence="7" id="KW-0479">Metal-binding</keyword>
<dbReference type="Pfam" id="PF00128">
    <property type="entry name" value="Alpha-amylase"/>
    <property type="match status" value="1"/>
</dbReference>
<dbReference type="InterPro" id="IPR031319">
    <property type="entry name" value="A-amylase_C"/>
</dbReference>
<dbReference type="Gene3D" id="2.60.40.1180">
    <property type="entry name" value="Golgi alpha-mannosidase II"/>
    <property type="match status" value="1"/>
</dbReference>
<dbReference type="InterPro" id="IPR017853">
    <property type="entry name" value="GH"/>
</dbReference>
<reference evidence="19" key="1">
    <citation type="submission" date="2024-02" db="UniProtKB">
        <authorList>
            <consortium name="WormBaseParasite"/>
        </authorList>
    </citation>
    <scope>IDENTIFICATION</scope>
</reference>
<evidence type="ECO:0000256" key="8">
    <source>
        <dbReference type="ARBA" id="ARBA00022801"/>
    </source>
</evidence>
<keyword evidence="11 14" id="KW-0119">Carbohydrate metabolism</keyword>
<dbReference type="Proteomes" id="UP000887575">
    <property type="component" value="Unassembled WGS sequence"/>
</dbReference>
<evidence type="ECO:0000256" key="6">
    <source>
        <dbReference type="ARBA" id="ARBA00012595"/>
    </source>
</evidence>
<comment type="subunit">
    <text evidence="5">Monomer.</text>
</comment>
<keyword evidence="15" id="KW-0732">Signal</keyword>
<name>A0AAF3J619_9BILA</name>
<keyword evidence="8 14" id="KW-0378">Hydrolase</keyword>
<dbReference type="CDD" id="cd11317">
    <property type="entry name" value="AmyAc_bac_euk_AmyA"/>
    <property type="match status" value="1"/>
</dbReference>
<evidence type="ECO:0000256" key="12">
    <source>
        <dbReference type="ARBA" id="ARBA00023295"/>
    </source>
</evidence>
<comment type="cofactor">
    <cofactor evidence="3">
        <name>chloride</name>
        <dbReference type="ChEBI" id="CHEBI:17996"/>
    </cofactor>
</comment>
<dbReference type="InterPro" id="IPR013780">
    <property type="entry name" value="Glyco_hydro_b"/>
</dbReference>
<comment type="catalytic activity">
    <reaction evidence="1 14">
        <text>Endohydrolysis of (1-&gt;4)-alpha-D-glucosidic linkages in polysaccharides containing three or more (1-&gt;4)-alpha-linked D-glucose units.</text>
        <dbReference type="EC" id="3.2.1.1"/>
    </reaction>
</comment>
<evidence type="ECO:0000256" key="15">
    <source>
        <dbReference type="SAM" id="SignalP"/>
    </source>
</evidence>
<feature type="signal peptide" evidence="15">
    <location>
        <begin position="1"/>
        <end position="19"/>
    </location>
</feature>
<dbReference type="GO" id="GO:0004556">
    <property type="term" value="F:alpha-amylase activity"/>
    <property type="evidence" value="ECO:0007669"/>
    <property type="project" value="UniProtKB-UniRule"/>
</dbReference>
<dbReference type="PANTHER" id="PTHR43447">
    <property type="entry name" value="ALPHA-AMYLASE"/>
    <property type="match status" value="1"/>
</dbReference>
<comment type="similarity">
    <text evidence="4 13">Belongs to the glycosyl hydrolase 13 family.</text>
</comment>
<protein>
    <recommendedName>
        <fullName evidence="6 14">Alpha-amylase</fullName>
        <ecNumber evidence="6 14">3.2.1.1</ecNumber>
    </recommendedName>
</protein>
<evidence type="ECO:0000313" key="19">
    <source>
        <dbReference type="WBParaSite" id="MBELARI_LOCUS18453"/>
    </source>
</evidence>
<feature type="domain" description="Glycosyl hydrolase family 13 catalytic" evidence="17">
    <location>
        <begin position="37"/>
        <end position="424"/>
    </location>
</feature>
<sequence length="723" mass="80045">MHLLLVSLLILGQCLPAIADDTPFWWYDRTNTLSSRQTMVHLFEWKWTDIANECENFLQNYGYGAVQISPPMEHITINQNNDMPWWVRYQPVSYKLDSRSGTEAELQDMINRCNKVGVRVVVDAVMNHMVGVGERQGADGVGSTANSAFDGTDGVETFPSVPYAAPSFNDQRCHRDIQDSDYQNSAENVRNCRLVGLLDLDQGNQAVRTSLAGYLNKLIDMGVAGFRFDASKHMWPGDLMPILNMTKNLRSDIFGANVRPFAVHEVIDRGGEAVTCGDYLNIGRYTNFNFGAAVSNAAKGYANWQSLSHLGPGYSYGNYEDHDVLNFIDNHDNQRDDNPYVVTYKNGDQYRMAVAFMLAWSYGYPRVMSSFYFNDHNQGPPNNGAGSGFATRSPTFNPDLTCNSDSGWVCEHRWPTIRQMSLFRSVSSGRAAAEVVTQSNRIAFARESAAFFALNGQSGDWTQTFQTTLPPGEYCDQYNGALDNNQCTSLKVSVGFDGKAVITIKGNQVVAVSQASRVDGPHPTDPTPTGYTKTVIFLKRSTNPGEDLFIRGGANKGTNGKTNTCSPGPYQQSSDQCATPIVHNTTVPFFFTEYLTWSQSDNYLDFEGAEEKQGTHDGIEAFGTPLAYSTNDPSAIEYQPYNQYGAGYWIAELLVDCSKLNNGWFELKGYLSPSVGWENNINQGTCDGAVGGKAPYTSINHIARCGFVNVFEWGKNGCTIDML</sequence>
<dbReference type="InterPro" id="IPR006046">
    <property type="entry name" value="Alpha_amylase"/>
</dbReference>
<evidence type="ECO:0000256" key="10">
    <source>
        <dbReference type="ARBA" id="ARBA00023214"/>
    </source>
</evidence>
<dbReference type="WBParaSite" id="MBELARI_LOCUS18453">
    <property type="protein sequence ID" value="MBELARI_LOCUS18453"/>
    <property type="gene ID" value="MBELARI_LOCUS18453"/>
</dbReference>
<evidence type="ECO:0000256" key="1">
    <source>
        <dbReference type="ARBA" id="ARBA00000548"/>
    </source>
</evidence>
<feature type="domain" description="Alpha-amylase C-terminal" evidence="16">
    <location>
        <begin position="433"/>
        <end position="517"/>
    </location>
</feature>
<dbReference type="EC" id="3.2.1.1" evidence="6 14"/>
<dbReference type="GO" id="GO:0046872">
    <property type="term" value="F:metal ion binding"/>
    <property type="evidence" value="ECO:0007669"/>
    <property type="project" value="UniProtKB-KW"/>
</dbReference>
<evidence type="ECO:0000256" key="7">
    <source>
        <dbReference type="ARBA" id="ARBA00022723"/>
    </source>
</evidence>
<evidence type="ECO:0000313" key="18">
    <source>
        <dbReference type="Proteomes" id="UP000887575"/>
    </source>
</evidence>
<evidence type="ECO:0000256" key="2">
    <source>
        <dbReference type="ARBA" id="ARBA00001913"/>
    </source>
</evidence>
<dbReference type="PRINTS" id="PR00110">
    <property type="entry name" value="ALPHAAMYLASE"/>
</dbReference>
<dbReference type="SMART" id="SM00632">
    <property type="entry name" value="Aamy_C"/>
    <property type="match status" value="1"/>
</dbReference>
<dbReference type="Gene3D" id="3.20.20.80">
    <property type="entry name" value="Glycosidases"/>
    <property type="match status" value="1"/>
</dbReference>
<accession>A0AAF3J619</accession>
<dbReference type="SUPFAM" id="SSF51445">
    <property type="entry name" value="(Trans)glycosidases"/>
    <property type="match status" value="1"/>
</dbReference>
<evidence type="ECO:0000256" key="11">
    <source>
        <dbReference type="ARBA" id="ARBA00023277"/>
    </source>
</evidence>
<dbReference type="GO" id="GO:0005975">
    <property type="term" value="P:carbohydrate metabolic process"/>
    <property type="evidence" value="ECO:0007669"/>
    <property type="project" value="InterPro"/>
</dbReference>
<comment type="cofactor">
    <cofactor evidence="2">
        <name>Ca(2+)</name>
        <dbReference type="ChEBI" id="CHEBI:29108"/>
    </cofactor>
</comment>
<feature type="chain" id="PRO_5041958904" description="Alpha-amylase" evidence="15">
    <location>
        <begin position="20"/>
        <end position="723"/>
    </location>
</feature>